<organism evidence="1 2">
    <name type="scientific">Oesophagostomum dentatum</name>
    <name type="common">Nodular worm</name>
    <dbReference type="NCBI Taxonomy" id="61180"/>
    <lineage>
        <taxon>Eukaryota</taxon>
        <taxon>Metazoa</taxon>
        <taxon>Ecdysozoa</taxon>
        <taxon>Nematoda</taxon>
        <taxon>Chromadorea</taxon>
        <taxon>Rhabditida</taxon>
        <taxon>Rhabditina</taxon>
        <taxon>Rhabditomorpha</taxon>
        <taxon>Strongyloidea</taxon>
        <taxon>Strongylidae</taxon>
        <taxon>Oesophagostomum</taxon>
    </lineage>
</organism>
<dbReference type="AlphaFoldDB" id="A0A0B1TKD0"/>
<dbReference type="EMBL" id="KN549367">
    <property type="protein sequence ID" value="KHJ98013.1"/>
    <property type="molecule type" value="Genomic_DNA"/>
</dbReference>
<name>A0A0B1TKD0_OESDE</name>
<sequence>MEWRCLYILVRRPYLLQITGLLDFGDVHRSFRIVDIASTILYLHLSDKLEQGVEELTRNILNGYRRVRPLPLCTNILTAMKARLSCSLIYGLR</sequence>
<dbReference type="SUPFAM" id="SSF56112">
    <property type="entry name" value="Protein kinase-like (PK-like)"/>
    <property type="match status" value="1"/>
</dbReference>
<dbReference type="Gene3D" id="3.90.1200.10">
    <property type="match status" value="1"/>
</dbReference>
<gene>
    <name evidence="1" type="ORF">OESDEN_01997</name>
</gene>
<accession>A0A0B1TKD0</accession>
<reference evidence="1 2" key="1">
    <citation type="submission" date="2014-03" db="EMBL/GenBank/DDBJ databases">
        <title>Draft genome of the hookworm Oesophagostomum dentatum.</title>
        <authorList>
            <person name="Mitreva M."/>
        </authorList>
    </citation>
    <scope>NUCLEOTIDE SEQUENCE [LARGE SCALE GENOMIC DNA]</scope>
    <source>
        <strain evidence="1 2">OD-Hann</strain>
    </source>
</reference>
<protein>
    <submittedName>
        <fullName evidence="1">Uncharacterized protein</fullName>
    </submittedName>
</protein>
<keyword evidence="2" id="KW-1185">Reference proteome</keyword>
<evidence type="ECO:0000313" key="2">
    <source>
        <dbReference type="Proteomes" id="UP000053660"/>
    </source>
</evidence>
<dbReference type="Proteomes" id="UP000053660">
    <property type="component" value="Unassembled WGS sequence"/>
</dbReference>
<evidence type="ECO:0000313" key="1">
    <source>
        <dbReference type="EMBL" id="KHJ98013.1"/>
    </source>
</evidence>
<proteinExistence type="predicted"/>
<dbReference type="InterPro" id="IPR011009">
    <property type="entry name" value="Kinase-like_dom_sf"/>
</dbReference>
<dbReference type="OrthoDB" id="9973935at2759"/>